<dbReference type="PIRSF" id="PIRSF028696">
    <property type="entry name" value="UCP028696"/>
    <property type="match status" value="1"/>
</dbReference>
<sequence>MRNLLFIPLGGAIALSAQAYDQIPTEDGLGGSLYLGVTSDQMKTNQIATVSGTHVSDKQIDSLGGSPDNKSYSKVIPGFSLSYTLAGSRTQFFGATVLEDFITEDSVIDLGLRQGIGEAGNLRFSLLASTPQETWKDPYVVGADRQTTRRTSNGYRLGWENIFQSDFDVTYTQRKIDIGHEHSGAALGLSADQQDQLDRNGKDKKLDISYRWQPNQDHVLTPIVSYINRDLDGNAMKMDGYQLGLGYTYLGLKGWEFGADALGGRLKSDHYNPIYDKKQDVNRYGVSLSATYLEPFGLKDWSARAAVSYGEENSNIDFYDTRLGSVSVGMSYNF</sequence>
<feature type="signal peptide" evidence="1">
    <location>
        <begin position="1"/>
        <end position="19"/>
    </location>
</feature>
<evidence type="ECO:0000313" key="3">
    <source>
        <dbReference type="Proteomes" id="UP000199636"/>
    </source>
</evidence>
<accession>A0A1G8L3S8</accession>
<name>A0A1G8L3S8_9PSED</name>
<evidence type="ECO:0008006" key="4">
    <source>
        <dbReference type="Google" id="ProtNLM"/>
    </source>
</evidence>
<evidence type="ECO:0000256" key="1">
    <source>
        <dbReference type="SAM" id="SignalP"/>
    </source>
</evidence>
<dbReference type="EMBL" id="FNDS01000010">
    <property type="protein sequence ID" value="SDI49840.1"/>
    <property type="molecule type" value="Genomic_DNA"/>
</dbReference>
<dbReference type="SUPFAM" id="SSF56935">
    <property type="entry name" value="Porins"/>
    <property type="match status" value="1"/>
</dbReference>
<dbReference type="STRING" id="428992.SAMN05216272_110107"/>
<keyword evidence="3" id="KW-1185">Reference proteome</keyword>
<organism evidence="2 3">
    <name type="scientific">Pseudomonas panipatensis</name>
    <dbReference type="NCBI Taxonomy" id="428992"/>
    <lineage>
        <taxon>Bacteria</taxon>
        <taxon>Pseudomonadati</taxon>
        <taxon>Pseudomonadota</taxon>
        <taxon>Gammaproteobacteria</taxon>
        <taxon>Pseudomonadales</taxon>
        <taxon>Pseudomonadaceae</taxon>
        <taxon>Pseudomonas</taxon>
    </lineage>
</organism>
<feature type="chain" id="PRO_5011643929" description="DUF2860 domain-containing protein" evidence="1">
    <location>
        <begin position="20"/>
        <end position="334"/>
    </location>
</feature>
<evidence type="ECO:0000313" key="2">
    <source>
        <dbReference type="EMBL" id="SDI49840.1"/>
    </source>
</evidence>
<proteinExistence type="predicted"/>
<reference evidence="3" key="1">
    <citation type="submission" date="2016-10" db="EMBL/GenBank/DDBJ databases">
        <authorList>
            <person name="Varghese N."/>
            <person name="Submissions S."/>
        </authorList>
    </citation>
    <scope>NUCLEOTIDE SEQUENCE [LARGE SCALE GENOMIC DNA]</scope>
    <source>
        <strain evidence="3">CCM 7469</strain>
    </source>
</reference>
<dbReference type="AlphaFoldDB" id="A0A1G8L3S8"/>
<protein>
    <recommendedName>
        <fullName evidence="4">DUF2860 domain-containing protein</fullName>
    </recommendedName>
</protein>
<dbReference type="Pfam" id="PF11059">
    <property type="entry name" value="DUF2860"/>
    <property type="match status" value="1"/>
</dbReference>
<gene>
    <name evidence="2" type="ORF">SAMN05216272_110107</name>
</gene>
<dbReference type="RefSeq" id="WP_170842840.1">
    <property type="nucleotide sequence ID" value="NZ_FNDS01000010.1"/>
</dbReference>
<keyword evidence="1" id="KW-0732">Signal</keyword>
<dbReference type="Proteomes" id="UP000199636">
    <property type="component" value="Unassembled WGS sequence"/>
</dbReference>
<dbReference type="InterPro" id="IPR016896">
    <property type="entry name" value="DUF2860"/>
</dbReference>